<keyword evidence="4 5" id="KW-0067">ATP-binding</keyword>
<dbReference type="InterPro" id="IPR015943">
    <property type="entry name" value="WD40/YVTN_repeat-like_dom_sf"/>
</dbReference>
<accession>A0A291QM71</accession>
<keyword evidence="8" id="KW-0723">Serine/threonine-protein kinase</keyword>
<dbReference type="GO" id="GO:0005524">
    <property type="term" value="F:ATP binding"/>
    <property type="evidence" value="ECO:0007669"/>
    <property type="project" value="UniProtKB-UniRule"/>
</dbReference>
<evidence type="ECO:0000256" key="4">
    <source>
        <dbReference type="ARBA" id="ARBA00022840"/>
    </source>
</evidence>
<dbReference type="SUPFAM" id="SSF50998">
    <property type="entry name" value="Quinoprotein alcohol dehydrogenase-like"/>
    <property type="match status" value="1"/>
</dbReference>
<evidence type="ECO:0000256" key="2">
    <source>
        <dbReference type="ARBA" id="ARBA00022741"/>
    </source>
</evidence>
<protein>
    <submittedName>
        <fullName evidence="8">Putative serine/threonine protein kinase</fullName>
    </submittedName>
</protein>
<sequence length="766" mass="79444">MPTHPYGGGDPTAAQAPHTTVPQPPATPTRPFTAAPEPPGPAPRQQIPARIGPYEVFQLLGEGGMGRVFLARSPGSRLVALKVIRPEHAEAPNFRGRFRREAESARRVSGFFTPPVLDADADAPQPWLATAYVPAPSLHDAVRDFGVLPEAGLRALAAGLAEALPAIHDAGIVHRDLKPGNVLVTEDGPRVIDFGISSAVDATQVTRTGAVLGTPGFMAPEQIVSSREAGPPADVFSLGCVLVFAATGRGPFGTGGTAEILYRAVHHPPRLDGTPPELGRLLNACLDKDPTRRPPAASILAALGDTEPAALLTPGLREDLARRQAHAAVLMSAPPVPVASLAAPDDPSAATAGGPSRRRFLWIAAAGTTIAAGGGAAALAGWRSEPREAPARGGGGAGTTGRPAVKVPAGPEPRWSVPLKKLSSARLQLLGDVLVHWEQRRATAYDTASGKERWTGSPRLPSGVSGGPKWLGVHGPTLFASAWNGTHGHLLGVDAAGKQKFTHALTEPGTDGGFADFVESVLSVAGSVAVVGTSGDKGYGVLAVDLGSGEILWSRKVDGSDFQAYAEGSHCFLQDNGTLHGLALRSGAQRWQVRGVIEPGAYPHLSTDGETLLVASTKVQAFRVTDGKKRWTAVNETTTLSPARIHGERAYLYDGAGTVFALDTGGGQQVWHRASPVHLTTTGGAQDEGPTVSPSVLAIATWATGDVPGFIVLRTSDGKPLWAHQPSATASGSRTGGTTGWLLAISGRTLFAASETTLHAFRSDTP</sequence>
<feature type="region of interest" description="Disordered" evidence="6">
    <location>
        <begin position="386"/>
        <end position="412"/>
    </location>
</feature>
<evidence type="ECO:0000313" key="8">
    <source>
        <dbReference type="EMBL" id="ATL32617.1"/>
    </source>
</evidence>
<dbReference type="InterPro" id="IPR000719">
    <property type="entry name" value="Prot_kinase_dom"/>
</dbReference>
<keyword evidence="3 8" id="KW-0418">Kinase</keyword>
<organism evidence="8 9">
    <name type="scientific">Streptomyces formicae</name>
    <dbReference type="NCBI Taxonomy" id="1616117"/>
    <lineage>
        <taxon>Bacteria</taxon>
        <taxon>Bacillati</taxon>
        <taxon>Actinomycetota</taxon>
        <taxon>Actinomycetes</taxon>
        <taxon>Kitasatosporales</taxon>
        <taxon>Streptomycetaceae</taxon>
        <taxon>Streptomyces</taxon>
    </lineage>
</organism>
<dbReference type="PROSITE" id="PS50011">
    <property type="entry name" value="PROTEIN_KINASE_DOM"/>
    <property type="match status" value="1"/>
</dbReference>
<dbReference type="CDD" id="cd14014">
    <property type="entry name" value="STKc_PknB_like"/>
    <property type="match status" value="1"/>
</dbReference>
<evidence type="ECO:0000259" key="7">
    <source>
        <dbReference type="PROSITE" id="PS50011"/>
    </source>
</evidence>
<dbReference type="KEGG" id="sfk:KY5_7599c"/>
<dbReference type="PANTHER" id="PTHR43289">
    <property type="entry name" value="MITOGEN-ACTIVATED PROTEIN KINASE KINASE KINASE 20-RELATED"/>
    <property type="match status" value="1"/>
</dbReference>
<feature type="region of interest" description="Disordered" evidence="6">
    <location>
        <begin position="1"/>
        <end position="47"/>
    </location>
</feature>
<dbReference type="InterPro" id="IPR002372">
    <property type="entry name" value="PQQ_rpt_dom"/>
</dbReference>
<dbReference type="Gene3D" id="3.30.200.20">
    <property type="entry name" value="Phosphorylase Kinase, domain 1"/>
    <property type="match status" value="1"/>
</dbReference>
<dbReference type="EMBL" id="CP022685">
    <property type="protein sequence ID" value="ATL32617.1"/>
    <property type="molecule type" value="Genomic_DNA"/>
</dbReference>
<dbReference type="SMART" id="SM00220">
    <property type="entry name" value="S_TKc"/>
    <property type="match status" value="1"/>
</dbReference>
<evidence type="ECO:0000256" key="6">
    <source>
        <dbReference type="SAM" id="MobiDB-lite"/>
    </source>
</evidence>
<evidence type="ECO:0000256" key="5">
    <source>
        <dbReference type="PROSITE-ProRule" id="PRU10141"/>
    </source>
</evidence>
<dbReference type="SUPFAM" id="SSF56112">
    <property type="entry name" value="Protein kinase-like (PK-like)"/>
    <property type="match status" value="1"/>
</dbReference>
<dbReference type="PROSITE" id="PS00107">
    <property type="entry name" value="PROTEIN_KINASE_ATP"/>
    <property type="match status" value="1"/>
</dbReference>
<dbReference type="InterPro" id="IPR017441">
    <property type="entry name" value="Protein_kinase_ATP_BS"/>
</dbReference>
<dbReference type="Proteomes" id="UP000221011">
    <property type="component" value="Chromosome"/>
</dbReference>
<dbReference type="PROSITE" id="PS00108">
    <property type="entry name" value="PROTEIN_KINASE_ST"/>
    <property type="match status" value="1"/>
</dbReference>
<feature type="compositionally biased region" description="Low complexity" evidence="6">
    <location>
        <begin position="11"/>
        <end position="21"/>
    </location>
</feature>
<feature type="binding site" evidence="5">
    <location>
        <position position="82"/>
    </location>
    <ligand>
        <name>ATP</name>
        <dbReference type="ChEBI" id="CHEBI:30616"/>
    </ligand>
</feature>
<dbReference type="RefSeq" id="WP_098246540.1">
    <property type="nucleotide sequence ID" value="NZ_CP022685.1"/>
</dbReference>
<dbReference type="AlphaFoldDB" id="A0A291QM71"/>
<name>A0A291QM71_9ACTN</name>
<keyword evidence="9" id="KW-1185">Reference proteome</keyword>
<dbReference type="GO" id="GO:0004674">
    <property type="term" value="F:protein serine/threonine kinase activity"/>
    <property type="evidence" value="ECO:0007669"/>
    <property type="project" value="UniProtKB-KW"/>
</dbReference>
<dbReference type="Pfam" id="PF13360">
    <property type="entry name" value="PQQ_2"/>
    <property type="match status" value="1"/>
</dbReference>
<gene>
    <name evidence="8" type="ORF">KY5_7599c</name>
</gene>
<evidence type="ECO:0000256" key="3">
    <source>
        <dbReference type="ARBA" id="ARBA00022777"/>
    </source>
</evidence>
<dbReference type="Gene3D" id="1.10.510.10">
    <property type="entry name" value="Transferase(Phosphotransferase) domain 1"/>
    <property type="match status" value="1"/>
</dbReference>
<dbReference type="InterPro" id="IPR008271">
    <property type="entry name" value="Ser/Thr_kinase_AS"/>
</dbReference>
<evidence type="ECO:0000313" key="9">
    <source>
        <dbReference type="Proteomes" id="UP000221011"/>
    </source>
</evidence>
<keyword evidence="2 5" id="KW-0547">Nucleotide-binding</keyword>
<feature type="compositionally biased region" description="Gly residues" evidence="6">
    <location>
        <begin position="1"/>
        <end position="10"/>
    </location>
</feature>
<reference evidence="8 9" key="1">
    <citation type="submission" date="2017-08" db="EMBL/GenBank/DDBJ databases">
        <title>Complete Genome Sequence of Streptomyces formicae KY5, the formicamycin producer.</title>
        <authorList>
            <person name="Holmes N.A."/>
            <person name="Devine R."/>
            <person name="Qin Z."/>
            <person name="Seipke R.F."/>
            <person name="Wilkinson B."/>
            <person name="Hutchings M.I."/>
        </authorList>
    </citation>
    <scope>NUCLEOTIDE SEQUENCE [LARGE SCALE GENOMIC DNA]</scope>
    <source>
        <strain evidence="8 9">KY5</strain>
    </source>
</reference>
<proteinExistence type="predicted"/>
<dbReference type="Gene3D" id="2.130.10.10">
    <property type="entry name" value="YVTN repeat-like/Quinoprotein amine dehydrogenase"/>
    <property type="match status" value="1"/>
</dbReference>
<dbReference type="Pfam" id="PF00069">
    <property type="entry name" value="Pkinase"/>
    <property type="match status" value="1"/>
</dbReference>
<feature type="domain" description="Protein kinase" evidence="7">
    <location>
        <begin position="54"/>
        <end position="310"/>
    </location>
</feature>
<dbReference type="PANTHER" id="PTHR43289:SF34">
    <property type="entry name" value="SERINE_THREONINE-PROTEIN KINASE YBDM-RELATED"/>
    <property type="match status" value="1"/>
</dbReference>
<evidence type="ECO:0000256" key="1">
    <source>
        <dbReference type="ARBA" id="ARBA00022679"/>
    </source>
</evidence>
<keyword evidence="1" id="KW-0808">Transferase</keyword>
<dbReference type="InterPro" id="IPR011009">
    <property type="entry name" value="Kinase-like_dom_sf"/>
</dbReference>
<dbReference type="InterPro" id="IPR011047">
    <property type="entry name" value="Quinoprotein_ADH-like_sf"/>
</dbReference>
<dbReference type="Gene3D" id="2.40.128.630">
    <property type="match status" value="1"/>
</dbReference>